<evidence type="ECO:0000256" key="2">
    <source>
        <dbReference type="ARBA" id="ARBA00023242"/>
    </source>
</evidence>
<keyword evidence="3" id="KW-0175">Coiled coil</keyword>
<dbReference type="CDD" id="cd20446">
    <property type="entry name" value="Tudor_SpSPF30-like"/>
    <property type="match status" value="1"/>
</dbReference>
<feature type="region of interest" description="Disordered" evidence="4">
    <location>
        <begin position="263"/>
        <end position="288"/>
    </location>
</feature>
<gene>
    <name evidence="6" type="ORF">BT63DRAFT_454125</name>
</gene>
<accession>A0A6A6UGC6</accession>
<reference evidence="6" key="1">
    <citation type="journal article" date="2020" name="Stud. Mycol.">
        <title>101 Dothideomycetes genomes: a test case for predicting lifestyles and emergence of pathogens.</title>
        <authorList>
            <person name="Haridas S."/>
            <person name="Albert R."/>
            <person name="Binder M."/>
            <person name="Bloem J."/>
            <person name="Labutti K."/>
            <person name="Salamov A."/>
            <person name="Andreopoulos B."/>
            <person name="Baker S."/>
            <person name="Barry K."/>
            <person name="Bills G."/>
            <person name="Bluhm B."/>
            <person name="Cannon C."/>
            <person name="Castanera R."/>
            <person name="Culley D."/>
            <person name="Daum C."/>
            <person name="Ezra D."/>
            <person name="Gonzalez J."/>
            <person name="Henrissat B."/>
            <person name="Kuo A."/>
            <person name="Liang C."/>
            <person name="Lipzen A."/>
            <person name="Lutzoni F."/>
            <person name="Magnuson J."/>
            <person name="Mondo S."/>
            <person name="Nolan M."/>
            <person name="Ohm R."/>
            <person name="Pangilinan J."/>
            <person name="Park H.-J."/>
            <person name="Ramirez L."/>
            <person name="Alfaro M."/>
            <person name="Sun H."/>
            <person name="Tritt A."/>
            <person name="Yoshinaga Y."/>
            <person name="Zwiers L.-H."/>
            <person name="Turgeon B."/>
            <person name="Goodwin S."/>
            <person name="Spatafora J."/>
            <person name="Crous P."/>
            <person name="Grigoriev I."/>
        </authorList>
    </citation>
    <scope>NUCLEOTIDE SEQUENCE</scope>
    <source>
        <strain evidence="6">CBS 115976</strain>
    </source>
</reference>
<evidence type="ECO:0000313" key="7">
    <source>
        <dbReference type="Proteomes" id="UP000799302"/>
    </source>
</evidence>
<dbReference type="SUPFAM" id="SSF63748">
    <property type="entry name" value="Tudor/PWWP/MBT"/>
    <property type="match status" value="1"/>
</dbReference>
<protein>
    <recommendedName>
        <fullName evidence="5">Tudor domain-containing protein</fullName>
    </recommendedName>
</protein>
<dbReference type="Proteomes" id="UP000799302">
    <property type="component" value="Unassembled WGS sequence"/>
</dbReference>
<dbReference type="EMBL" id="MU004234">
    <property type="protein sequence ID" value="KAF2669944.1"/>
    <property type="molecule type" value="Genomic_DNA"/>
</dbReference>
<sequence length="288" mass="31386">MSSEVADLEEDLKGFRQQLEAVQASLHQDPDNEELKALVAEIQEAIDATESLITELKPAAPAAVTSEPSPPAEKPKWSVENHPAYQAGYRKPGADPVSEEAKPVVYKVNDTVLARWVTGDKAFYPARITSITGSSSDPVYYVAFKSYDNTETCRSADLKPMHTNNSKKRKADDSPAIPGVISAAASIDPTLATAAKKEPSKVSDGPPKPPKAPKKIKAKKELEASKSAWKDFSTKGKYSKQAKKKESMFRTGDSVTARVGFVGSGQAMRKDPSRTRHVYQADEDEDNY</sequence>
<keyword evidence="7" id="KW-1185">Reference proteome</keyword>
<feature type="domain" description="Tudor" evidence="5">
    <location>
        <begin position="104"/>
        <end position="166"/>
    </location>
</feature>
<dbReference type="PANTHER" id="PTHR46297:SF2">
    <property type="entry name" value="TUDOR DOMAIN-CONTAINING PROTEIN"/>
    <property type="match status" value="1"/>
</dbReference>
<organism evidence="6 7">
    <name type="scientific">Microthyrium microscopicum</name>
    <dbReference type="NCBI Taxonomy" id="703497"/>
    <lineage>
        <taxon>Eukaryota</taxon>
        <taxon>Fungi</taxon>
        <taxon>Dikarya</taxon>
        <taxon>Ascomycota</taxon>
        <taxon>Pezizomycotina</taxon>
        <taxon>Dothideomycetes</taxon>
        <taxon>Dothideomycetes incertae sedis</taxon>
        <taxon>Microthyriales</taxon>
        <taxon>Microthyriaceae</taxon>
        <taxon>Microthyrium</taxon>
    </lineage>
</organism>
<feature type="region of interest" description="Disordered" evidence="4">
    <location>
        <begin position="59"/>
        <end position="78"/>
    </location>
</feature>
<keyword evidence="2" id="KW-0539">Nucleus</keyword>
<dbReference type="OrthoDB" id="79171at2759"/>
<evidence type="ECO:0000256" key="3">
    <source>
        <dbReference type="SAM" id="Coils"/>
    </source>
</evidence>
<evidence type="ECO:0000256" key="4">
    <source>
        <dbReference type="SAM" id="MobiDB-lite"/>
    </source>
</evidence>
<evidence type="ECO:0000259" key="5">
    <source>
        <dbReference type="SMART" id="SM00333"/>
    </source>
</evidence>
<dbReference type="GO" id="GO:0005634">
    <property type="term" value="C:nucleus"/>
    <property type="evidence" value="ECO:0007669"/>
    <property type="project" value="UniProtKB-SubCell"/>
</dbReference>
<dbReference type="PANTHER" id="PTHR46297">
    <property type="entry name" value="ZINC FINGER CCCH-TYPE WITH G PATCH DOMAIN-CONTAINING PROTEIN"/>
    <property type="match status" value="1"/>
</dbReference>
<feature type="region of interest" description="Disordered" evidence="4">
    <location>
        <begin position="193"/>
        <end position="251"/>
    </location>
</feature>
<feature type="coiled-coil region" evidence="3">
    <location>
        <begin position="5"/>
        <end position="52"/>
    </location>
</feature>
<dbReference type="InterPro" id="IPR002999">
    <property type="entry name" value="Tudor"/>
</dbReference>
<dbReference type="AlphaFoldDB" id="A0A6A6UGC6"/>
<name>A0A6A6UGC6_9PEZI</name>
<proteinExistence type="predicted"/>
<dbReference type="Gene3D" id="2.30.30.140">
    <property type="match status" value="1"/>
</dbReference>
<feature type="region of interest" description="Disordered" evidence="4">
    <location>
        <begin position="157"/>
        <end position="176"/>
    </location>
</feature>
<feature type="compositionally biased region" description="Basic and acidic residues" evidence="4">
    <location>
        <begin position="219"/>
        <end position="234"/>
    </location>
</feature>
<comment type="subcellular location">
    <subcellularLocation>
        <location evidence="1">Nucleus</location>
    </subcellularLocation>
</comment>
<dbReference type="SMART" id="SM00333">
    <property type="entry name" value="TUDOR"/>
    <property type="match status" value="1"/>
</dbReference>
<evidence type="ECO:0000256" key="1">
    <source>
        <dbReference type="ARBA" id="ARBA00004123"/>
    </source>
</evidence>
<evidence type="ECO:0000313" key="6">
    <source>
        <dbReference type="EMBL" id="KAF2669944.1"/>
    </source>
</evidence>